<name>A0ACC0MCY7_RHOML</name>
<organism evidence="1 2">
    <name type="scientific">Rhododendron molle</name>
    <name type="common">Chinese azalea</name>
    <name type="synonym">Azalea mollis</name>
    <dbReference type="NCBI Taxonomy" id="49168"/>
    <lineage>
        <taxon>Eukaryota</taxon>
        <taxon>Viridiplantae</taxon>
        <taxon>Streptophyta</taxon>
        <taxon>Embryophyta</taxon>
        <taxon>Tracheophyta</taxon>
        <taxon>Spermatophyta</taxon>
        <taxon>Magnoliopsida</taxon>
        <taxon>eudicotyledons</taxon>
        <taxon>Gunneridae</taxon>
        <taxon>Pentapetalae</taxon>
        <taxon>asterids</taxon>
        <taxon>Ericales</taxon>
        <taxon>Ericaceae</taxon>
        <taxon>Ericoideae</taxon>
        <taxon>Rhodoreae</taxon>
        <taxon>Rhododendron</taxon>
    </lineage>
</organism>
<dbReference type="Proteomes" id="UP001062846">
    <property type="component" value="Chromosome 9"/>
</dbReference>
<proteinExistence type="predicted"/>
<gene>
    <name evidence="1" type="ORF">RHMOL_Rhmol09G0134800</name>
</gene>
<protein>
    <submittedName>
        <fullName evidence="1">Uncharacterized protein</fullName>
    </submittedName>
</protein>
<evidence type="ECO:0000313" key="2">
    <source>
        <dbReference type="Proteomes" id="UP001062846"/>
    </source>
</evidence>
<reference evidence="1" key="1">
    <citation type="submission" date="2022-02" db="EMBL/GenBank/DDBJ databases">
        <title>Plant Genome Project.</title>
        <authorList>
            <person name="Zhang R.-G."/>
        </authorList>
    </citation>
    <scope>NUCLEOTIDE SEQUENCE</scope>
    <source>
        <strain evidence="1">AT1</strain>
    </source>
</reference>
<evidence type="ECO:0000313" key="1">
    <source>
        <dbReference type="EMBL" id="KAI8538840.1"/>
    </source>
</evidence>
<accession>A0ACC0MCY7</accession>
<sequence>MEISETTDGKEHEVQSSVGIGPPHEALFLAVAYFPLFELLATKEVCKSLRDAVSNDILPWLDIIVKKPLNSRITDDILIEITSKAKGRLRTLALISCGKITDDGLQQVVEKNPLLCKLYIPGCNGLTPEGILRAVKALTKHNKNLTSLKICGIYGINKQHLETLCSLLRTNQKQQKQQAIFYHNHNNFQSFRNEETDRPIDIDVCPKCDQPFMVFDCPREVCECRGCCYCVPRCAECGRCVVYEEQGDAACEDTLCLDCWIGLQKCDFCNRPYCNRHSDRRCQFPGSSGFVCDACHLKFLQSSSDKWCSHLPSLRS</sequence>
<dbReference type="EMBL" id="CM046396">
    <property type="protein sequence ID" value="KAI8538840.1"/>
    <property type="molecule type" value="Genomic_DNA"/>
</dbReference>
<keyword evidence="2" id="KW-1185">Reference proteome</keyword>
<comment type="caution">
    <text evidence="1">The sequence shown here is derived from an EMBL/GenBank/DDBJ whole genome shotgun (WGS) entry which is preliminary data.</text>
</comment>